<feature type="region of interest" description="Disordered" evidence="1">
    <location>
        <begin position="112"/>
        <end position="158"/>
    </location>
</feature>
<dbReference type="SUPFAM" id="SSF50978">
    <property type="entry name" value="WD40 repeat-like"/>
    <property type="match status" value="1"/>
</dbReference>
<dbReference type="InterPro" id="IPR031793">
    <property type="entry name" value="KICSTOR_ITFG2"/>
</dbReference>
<name>A0A0S4J0C2_BODSA</name>
<feature type="compositionally biased region" description="Low complexity" evidence="1">
    <location>
        <begin position="121"/>
        <end position="136"/>
    </location>
</feature>
<evidence type="ECO:0000313" key="2">
    <source>
        <dbReference type="EMBL" id="CUG41790.1"/>
    </source>
</evidence>
<gene>
    <name evidence="2" type="ORF">BSAL_79110</name>
</gene>
<evidence type="ECO:0000256" key="1">
    <source>
        <dbReference type="SAM" id="MobiDB-lite"/>
    </source>
</evidence>
<evidence type="ECO:0000313" key="3">
    <source>
        <dbReference type="Proteomes" id="UP000051952"/>
    </source>
</evidence>
<dbReference type="InterPro" id="IPR036322">
    <property type="entry name" value="WD40_repeat_dom_sf"/>
</dbReference>
<dbReference type="Proteomes" id="UP000051952">
    <property type="component" value="Unassembled WGS sequence"/>
</dbReference>
<organism evidence="2 3">
    <name type="scientific">Bodo saltans</name>
    <name type="common">Flagellated protozoan</name>
    <dbReference type="NCBI Taxonomy" id="75058"/>
    <lineage>
        <taxon>Eukaryota</taxon>
        <taxon>Discoba</taxon>
        <taxon>Euglenozoa</taxon>
        <taxon>Kinetoplastea</taxon>
        <taxon>Metakinetoplastina</taxon>
        <taxon>Eubodonida</taxon>
        <taxon>Bodonidae</taxon>
        <taxon>Bodo</taxon>
    </lineage>
</organism>
<dbReference type="EMBL" id="CYKH01000798">
    <property type="protein sequence ID" value="CUG41790.1"/>
    <property type="molecule type" value="Genomic_DNA"/>
</dbReference>
<sequence>MATLIQPTSDDIRSLRHPVAMCCESWEFRKICSEGSVFPHAVLVADINDDGFDEYVIGTTEGQLVVMSHQQRNPLFSTTLAATISVVLHAPKRHLVVVITLEGQCELREAVGGAAGGGGNPNNSSMASTMSRSSAMGNRAQSTTALPPPGGNSNPMSSTCDLTSLISTDAVTLSLIASLTIPANCTCGDINEQGHLLFLGSSDRRVYVYDLIESVCIGSVFLNSQVFAVRSCAVLPKLPLLIIGTTTDLVALDAQTHQILSSWDARLVNVGDGDDDTAASATDDDAQGPTRVQALWAYRYHRDAESHAGVGGSFEIDEDFAGKTLMATKRATTRVLRETSTASSLVAPMLQQRVVSSPVPPVSSGVAPMGSKNVRLPVAVEWISPSEGRVYIAVLSEDGYLWLFHLYEEGRVIMDASNTQKIAVGDGAVKTRLCVGNIWSSVSSIRLFRSMIQRIQILPSPKGDDFHIIALACDGTCFMVDSDRNVSATNLRPDVCSFAALKRAESVLVVCLSVDEVVEYIVTPADPTEPAGSVLHKWDSSEQDVLQRLAERLFPVEFKTNRAEAMRKVEFVCLYGLDNEQWQALANRT</sequence>
<dbReference type="GO" id="GO:0032006">
    <property type="term" value="P:regulation of TOR signaling"/>
    <property type="evidence" value="ECO:0007669"/>
    <property type="project" value="TreeGrafter"/>
</dbReference>
<proteinExistence type="predicted"/>
<dbReference type="OrthoDB" id="9996127at2759"/>
<dbReference type="PANTHER" id="PTHR16317:SF1">
    <property type="entry name" value="KICSTOR COMPLEX PROTEIN ITFG2"/>
    <property type="match status" value="1"/>
</dbReference>
<accession>A0A0S4J0C2</accession>
<dbReference type="VEuPathDB" id="TriTrypDB:BSAL_79110"/>
<protein>
    <submittedName>
        <fullName evidence="2">Uncharacterized protein</fullName>
    </submittedName>
</protein>
<keyword evidence="3" id="KW-1185">Reference proteome</keyword>
<reference evidence="3" key="1">
    <citation type="submission" date="2015-09" db="EMBL/GenBank/DDBJ databases">
        <authorList>
            <consortium name="Pathogen Informatics"/>
        </authorList>
    </citation>
    <scope>NUCLEOTIDE SEQUENCE [LARGE SCALE GENOMIC DNA]</scope>
    <source>
        <strain evidence="3">Lake Konstanz</strain>
    </source>
</reference>
<dbReference type="PANTHER" id="PTHR16317">
    <property type="entry name" value="INTEGRIN ALPHA REPEAT DOMAIN-CONTAINING"/>
    <property type="match status" value="1"/>
</dbReference>
<dbReference type="AlphaFoldDB" id="A0A0S4J0C2"/>